<dbReference type="OrthoDB" id="2638380at2"/>
<proteinExistence type="predicted"/>
<accession>A0A2W1L717</accession>
<organism evidence="4 5">
    <name type="scientific">Paenibacillus sambharensis</name>
    <dbReference type="NCBI Taxonomy" id="1803190"/>
    <lineage>
        <taxon>Bacteria</taxon>
        <taxon>Bacillati</taxon>
        <taxon>Bacillota</taxon>
        <taxon>Bacilli</taxon>
        <taxon>Bacillales</taxon>
        <taxon>Paenibacillaceae</taxon>
        <taxon>Paenibacillus</taxon>
    </lineage>
</organism>
<gene>
    <name evidence="4" type="ORF">DNH61_16735</name>
</gene>
<dbReference type="InterPro" id="IPR000182">
    <property type="entry name" value="GNAT_dom"/>
</dbReference>
<dbReference type="Proteomes" id="UP000249522">
    <property type="component" value="Unassembled WGS sequence"/>
</dbReference>
<dbReference type="InterPro" id="IPR016181">
    <property type="entry name" value="Acyl_CoA_acyltransferase"/>
</dbReference>
<dbReference type="SUPFAM" id="SSF55729">
    <property type="entry name" value="Acyl-CoA N-acyltransferases (Nat)"/>
    <property type="match status" value="1"/>
</dbReference>
<evidence type="ECO:0000256" key="2">
    <source>
        <dbReference type="ARBA" id="ARBA00023315"/>
    </source>
</evidence>
<dbReference type="InterPro" id="IPR050680">
    <property type="entry name" value="YpeA/RimI_acetyltransf"/>
</dbReference>
<dbReference type="Pfam" id="PF00583">
    <property type="entry name" value="Acetyltransf_1"/>
    <property type="match status" value="1"/>
</dbReference>
<dbReference type="PANTHER" id="PTHR43420">
    <property type="entry name" value="ACETYLTRANSFERASE"/>
    <property type="match status" value="1"/>
</dbReference>
<dbReference type="Gene3D" id="3.40.630.30">
    <property type="match status" value="1"/>
</dbReference>
<sequence length="176" mass="19872">MLSEQDYYTRGQYLVIRSYQPYKDFTAVVRLIRKELIPLSHTVQEENIPTDAELAARLSEGKCYVSCGRGRLETPDAFIHIVAEDDTLHVDMLAVSAASQGKRIGRRLMEIGEAYGIAEGCRIARLFVDHGNERAHRFYDRLGYQTIRYHPQLACFELAKTLPALAELAASLLPAN</sequence>
<evidence type="ECO:0000256" key="1">
    <source>
        <dbReference type="ARBA" id="ARBA00022679"/>
    </source>
</evidence>
<feature type="domain" description="N-acetyltransferase" evidence="3">
    <location>
        <begin position="14"/>
        <end position="163"/>
    </location>
</feature>
<keyword evidence="1 4" id="KW-0808">Transferase</keyword>
<evidence type="ECO:0000259" key="3">
    <source>
        <dbReference type="PROSITE" id="PS51186"/>
    </source>
</evidence>
<protein>
    <submittedName>
        <fullName evidence="4">GNAT family N-acetyltransferase</fullName>
    </submittedName>
</protein>
<dbReference type="PROSITE" id="PS51186">
    <property type="entry name" value="GNAT"/>
    <property type="match status" value="1"/>
</dbReference>
<dbReference type="CDD" id="cd04301">
    <property type="entry name" value="NAT_SF"/>
    <property type="match status" value="1"/>
</dbReference>
<evidence type="ECO:0000313" key="5">
    <source>
        <dbReference type="Proteomes" id="UP000249522"/>
    </source>
</evidence>
<dbReference type="AlphaFoldDB" id="A0A2W1L717"/>
<dbReference type="GO" id="GO:0016747">
    <property type="term" value="F:acyltransferase activity, transferring groups other than amino-acyl groups"/>
    <property type="evidence" value="ECO:0007669"/>
    <property type="project" value="InterPro"/>
</dbReference>
<comment type="caution">
    <text evidence="4">The sequence shown here is derived from an EMBL/GenBank/DDBJ whole genome shotgun (WGS) entry which is preliminary data.</text>
</comment>
<keyword evidence="2" id="KW-0012">Acyltransferase</keyword>
<dbReference type="PANTHER" id="PTHR43420:SF47">
    <property type="entry name" value="N-ACETYLTRANSFERASE DOMAIN-CONTAINING PROTEIN"/>
    <property type="match status" value="1"/>
</dbReference>
<dbReference type="EMBL" id="QKRB01000051">
    <property type="protein sequence ID" value="PZD94609.1"/>
    <property type="molecule type" value="Genomic_DNA"/>
</dbReference>
<name>A0A2W1L717_9BACL</name>
<keyword evidence="5" id="KW-1185">Reference proteome</keyword>
<evidence type="ECO:0000313" key="4">
    <source>
        <dbReference type="EMBL" id="PZD94609.1"/>
    </source>
</evidence>
<reference evidence="4 5" key="1">
    <citation type="submission" date="2018-06" db="EMBL/GenBank/DDBJ databases">
        <title>Paenibacillus imtechensis sp. nov.</title>
        <authorList>
            <person name="Pinnaka A.K."/>
            <person name="Singh H."/>
            <person name="Kaur M."/>
        </authorList>
    </citation>
    <scope>NUCLEOTIDE SEQUENCE [LARGE SCALE GENOMIC DNA]</scope>
    <source>
        <strain evidence="4 5">SMB1</strain>
    </source>
</reference>